<dbReference type="InterPro" id="IPR050278">
    <property type="entry name" value="Serine_Prot_S9B/DPPIV"/>
</dbReference>
<dbReference type="InterPro" id="IPR029058">
    <property type="entry name" value="AB_hydrolase_fold"/>
</dbReference>
<dbReference type="InParanoid" id="A0A5N4AIJ5"/>
<evidence type="ECO:0000259" key="5">
    <source>
        <dbReference type="Pfam" id="PF00326"/>
    </source>
</evidence>
<dbReference type="InterPro" id="IPR002469">
    <property type="entry name" value="Peptidase_S9B_N"/>
</dbReference>
<feature type="signal peptide" evidence="4">
    <location>
        <begin position="1"/>
        <end position="21"/>
    </location>
</feature>
<dbReference type="InterPro" id="IPR001375">
    <property type="entry name" value="Peptidase_S9_cat"/>
</dbReference>
<comment type="caution">
    <text evidence="7">The sequence shown here is derived from an EMBL/GenBank/DDBJ whole genome shotgun (WGS) entry which is preliminary data.</text>
</comment>
<dbReference type="GO" id="GO:0008236">
    <property type="term" value="F:serine-type peptidase activity"/>
    <property type="evidence" value="ECO:0007669"/>
    <property type="project" value="InterPro"/>
</dbReference>
<dbReference type="Proteomes" id="UP000327044">
    <property type="component" value="Unassembled WGS sequence"/>
</dbReference>
<dbReference type="SUPFAM" id="SSF53474">
    <property type="entry name" value="alpha/beta-Hydrolases"/>
    <property type="match status" value="1"/>
</dbReference>
<dbReference type="AlphaFoldDB" id="A0A5N4AIJ5"/>
<feature type="domain" description="Dipeptidylpeptidase IV N-terminal" evidence="6">
    <location>
        <begin position="90"/>
        <end position="454"/>
    </location>
</feature>
<reference evidence="7 8" key="1">
    <citation type="journal article" date="2018" name="Elife">
        <title>Firefly genomes illuminate parallel origins of bioluminescence in beetles.</title>
        <authorList>
            <person name="Fallon T.R."/>
            <person name="Lower S.E."/>
            <person name="Chang C.H."/>
            <person name="Bessho-Uehara M."/>
            <person name="Martin G.J."/>
            <person name="Bewick A.J."/>
            <person name="Behringer M."/>
            <person name="Debat H.J."/>
            <person name="Wong I."/>
            <person name="Day J.C."/>
            <person name="Suvorov A."/>
            <person name="Silva C.J."/>
            <person name="Stanger-Hall K.F."/>
            <person name="Hall D.W."/>
            <person name="Schmitz R.J."/>
            <person name="Nelson D.R."/>
            <person name="Lewis S.M."/>
            <person name="Shigenobu S."/>
            <person name="Bybee S.M."/>
            <person name="Larracuente A.M."/>
            <person name="Oba Y."/>
            <person name="Weng J.K."/>
        </authorList>
    </citation>
    <scope>NUCLEOTIDE SEQUENCE [LARGE SCALE GENOMIC DNA]</scope>
    <source>
        <strain evidence="7">1611_PpyrPB1</strain>
        <tissue evidence="7">Whole body</tissue>
    </source>
</reference>
<accession>A0A5N4AIJ5</accession>
<organism evidence="7 8">
    <name type="scientific">Photinus pyralis</name>
    <name type="common">Common eastern firefly</name>
    <name type="synonym">Lampyris pyralis</name>
    <dbReference type="NCBI Taxonomy" id="7054"/>
    <lineage>
        <taxon>Eukaryota</taxon>
        <taxon>Metazoa</taxon>
        <taxon>Ecdysozoa</taxon>
        <taxon>Arthropoda</taxon>
        <taxon>Hexapoda</taxon>
        <taxon>Insecta</taxon>
        <taxon>Pterygota</taxon>
        <taxon>Neoptera</taxon>
        <taxon>Endopterygota</taxon>
        <taxon>Coleoptera</taxon>
        <taxon>Polyphaga</taxon>
        <taxon>Elateriformia</taxon>
        <taxon>Elateroidea</taxon>
        <taxon>Lampyridae</taxon>
        <taxon>Lampyrinae</taxon>
        <taxon>Photinus</taxon>
    </lineage>
</organism>
<dbReference type="FunCoup" id="A0A5N4AIJ5">
    <property type="interactions" value="97"/>
</dbReference>
<evidence type="ECO:0000313" key="7">
    <source>
        <dbReference type="EMBL" id="KAB0797175.1"/>
    </source>
</evidence>
<evidence type="ECO:0000256" key="1">
    <source>
        <dbReference type="ARBA" id="ARBA00010036"/>
    </source>
</evidence>
<evidence type="ECO:0000259" key="6">
    <source>
        <dbReference type="Pfam" id="PF00930"/>
    </source>
</evidence>
<dbReference type="SUPFAM" id="SSF82171">
    <property type="entry name" value="DPP6 N-terminal domain-like"/>
    <property type="match status" value="1"/>
</dbReference>
<gene>
    <name evidence="7" type="ORF">PPYR_08169</name>
</gene>
<evidence type="ECO:0000256" key="4">
    <source>
        <dbReference type="SAM" id="SignalP"/>
    </source>
</evidence>
<feature type="chain" id="PRO_5024431941" description="Venom dipeptidyl peptidase 4" evidence="4">
    <location>
        <begin position="22"/>
        <end position="763"/>
    </location>
</feature>
<dbReference type="GO" id="GO:0008239">
    <property type="term" value="F:dipeptidyl-peptidase activity"/>
    <property type="evidence" value="ECO:0007669"/>
    <property type="project" value="TreeGrafter"/>
</dbReference>
<dbReference type="Gene3D" id="2.140.10.30">
    <property type="entry name" value="Dipeptidylpeptidase IV, N-terminal domain"/>
    <property type="match status" value="1"/>
</dbReference>
<dbReference type="Pfam" id="PF00930">
    <property type="entry name" value="DPPIV_N"/>
    <property type="match status" value="1"/>
</dbReference>
<dbReference type="PANTHER" id="PTHR11731">
    <property type="entry name" value="PROTEASE FAMILY S9B,C DIPEPTIDYL-PEPTIDASE IV-RELATED"/>
    <property type="match status" value="1"/>
</dbReference>
<keyword evidence="8" id="KW-1185">Reference proteome</keyword>
<protein>
    <recommendedName>
        <fullName evidence="3">Venom dipeptidyl peptidase 4</fullName>
    </recommendedName>
</protein>
<dbReference type="Pfam" id="PF00326">
    <property type="entry name" value="Peptidase_S9"/>
    <property type="match status" value="1"/>
</dbReference>
<dbReference type="GO" id="GO:0005886">
    <property type="term" value="C:plasma membrane"/>
    <property type="evidence" value="ECO:0007669"/>
    <property type="project" value="TreeGrafter"/>
</dbReference>
<dbReference type="FunFam" id="3.40.50.1820:FF:000003">
    <property type="entry name" value="Dipeptidyl peptidase 4"/>
    <property type="match status" value="1"/>
</dbReference>
<comment type="similarity">
    <text evidence="1">Belongs to the peptidase S9B family. DPPIV subfamily.</text>
</comment>
<evidence type="ECO:0000313" key="8">
    <source>
        <dbReference type="Proteomes" id="UP000327044"/>
    </source>
</evidence>
<feature type="domain" description="Peptidase S9 prolyl oligopeptidase catalytic" evidence="5">
    <location>
        <begin position="544"/>
        <end position="743"/>
    </location>
</feature>
<keyword evidence="4" id="KW-0732">Signal</keyword>
<dbReference type="GO" id="GO:0006508">
    <property type="term" value="P:proteolysis"/>
    <property type="evidence" value="ECO:0007669"/>
    <property type="project" value="InterPro"/>
</dbReference>
<dbReference type="Gene3D" id="3.40.50.1820">
    <property type="entry name" value="alpha/beta hydrolase"/>
    <property type="match status" value="1"/>
</dbReference>
<keyword evidence="2" id="KW-0325">Glycoprotein</keyword>
<evidence type="ECO:0000256" key="2">
    <source>
        <dbReference type="ARBA" id="ARBA00023180"/>
    </source>
</evidence>
<evidence type="ECO:0000256" key="3">
    <source>
        <dbReference type="ARBA" id="ARBA00072929"/>
    </source>
</evidence>
<dbReference type="OrthoDB" id="16520at2759"/>
<sequence>MEVRITTILLLNIILLGNCSAQNLEPFQLSEYLNGSFLDSGWNGNWISDSSFIFKESGNIYKVDAVDGQKHLFLDKNIFTDYPSSTLTFSKDFKFVLIKHNIKRVFRRSDTAQYTVYDINKQQYHHLHNREALQYVLWDRQGEGLAYVYLNNIYYVETVGGIATPRQITNDGIPGVIYNGLPDWVYEEEVLLSGSALWFSPNGEGLVFVHFDDRKVNDFHYFIYGNSTVQYPTVVTIKYPKPGMTNPTVAVKYVNLKNKESEVEDISSIIPVDIVSKDHVLQDVKWATDTDVVAVSLNRVQNIAAMVRCTLTTKKCNTFYEKKLAHGWIELKAPIYNSDGSKFLLLLPEPEGKDTYKHLSLVENHDISQRKRLTFGKRVISSVYGWDEARSLVYYAGTIEGDHGQQHVYVVDLKTASDRCLTCDVATPEGPCQFASGSFSAKFSHYAQTCSGPGPKIVQVKSLTSSASFVWEDNADLRKRLSKKYKPIIKRLQVPLSNGYTVYVRLRLPPTLDEKSDKKYPMVVKVYGGPNSNEISNAYSAGEENYFVTNRQYIYASIDGRGSGKNGDNLMFEVYRRLGTVEMEDQIEVTKYLHKHYKYIDANRTGIWGWSYGGFATLSILAKDTENVFKWGLAVAAVTSFRLYDTIYTERYMGLPTKDDNEQGYNNTDLTRSVEAFRNKLFFIVHGNADDNVHYQQSMVLARALEKADVMFLQQSYPDEDHSIGSVRPHLYHTIDRFFDRGFRSGISGNKAPNLRRRRRTRF</sequence>
<proteinExistence type="inferred from homology"/>
<dbReference type="EMBL" id="VVIM01000006">
    <property type="protein sequence ID" value="KAB0797175.1"/>
    <property type="molecule type" value="Genomic_DNA"/>
</dbReference>
<name>A0A5N4AIJ5_PHOPY</name>
<dbReference type="PANTHER" id="PTHR11731:SF154">
    <property type="entry name" value="VENOM DIPEPTIDYL PEPTIDASE 4-LIKE PROTEIN"/>
    <property type="match status" value="1"/>
</dbReference>